<dbReference type="Pfam" id="PF17759">
    <property type="entry name" value="tRNA_synthFbeta"/>
    <property type="match status" value="1"/>
</dbReference>
<dbReference type="InterPro" id="IPR045864">
    <property type="entry name" value="aa-tRNA-synth_II/BPL/LPL"/>
</dbReference>
<dbReference type="GO" id="GO:0009328">
    <property type="term" value="C:phenylalanine-tRNA ligase complex"/>
    <property type="evidence" value="ECO:0007669"/>
    <property type="project" value="TreeGrafter"/>
</dbReference>
<dbReference type="EMBL" id="SODV01000001">
    <property type="protein sequence ID" value="TDX00218.1"/>
    <property type="molecule type" value="Genomic_DNA"/>
</dbReference>
<dbReference type="GO" id="GO:0000287">
    <property type="term" value="F:magnesium ion binding"/>
    <property type="evidence" value="ECO:0007669"/>
    <property type="project" value="UniProtKB-UniRule"/>
</dbReference>
<evidence type="ECO:0000256" key="3">
    <source>
        <dbReference type="ARBA" id="ARBA00011209"/>
    </source>
</evidence>
<dbReference type="PROSITE" id="PS51483">
    <property type="entry name" value="B5"/>
    <property type="match status" value="1"/>
</dbReference>
<evidence type="ECO:0000256" key="10">
    <source>
        <dbReference type="ARBA" id="ARBA00022842"/>
    </source>
</evidence>
<dbReference type="GO" id="GO:0006432">
    <property type="term" value="P:phenylalanyl-tRNA aminoacylation"/>
    <property type="evidence" value="ECO:0007669"/>
    <property type="project" value="UniProtKB-UniRule"/>
</dbReference>
<dbReference type="HAMAP" id="MF_00283">
    <property type="entry name" value="Phe_tRNA_synth_beta1"/>
    <property type="match status" value="1"/>
</dbReference>
<dbReference type="Proteomes" id="UP000294498">
    <property type="component" value="Unassembled WGS sequence"/>
</dbReference>
<evidence type="ECO:0000256" key="1">
    <source>
        <dbReference type="ARBA" id="ARBA00004496"/>
    </source>
</evidence>
<feature type="binding site" evidence="15">
    <location>
        <position position="475"/>
    </location>
    <ligand>
        <name>Mg(2+)</name>
        <dbReference type="ChEBI" id="CHEBI:18420"/>
        <note>shared with alpha subunit</note>
    </ligand>
</feature>
<dbReference type="InterPro" id="IPR033714">
    <property type="entry name" value="tRNA_bind_bactPheRS"/>
</dbReference>
<evidence type="ECO:0000259" key="17">
    <source>
        <dbReference type="PROSITE" id="PS50886"/>
    </source>
</evidence>
<comment type="caution">
    <text evidence="20">The sequence shown here is derived from an EMBL/GenBank/DDBJ whole genome shotgun (WGS) entry which is preliminary data.</text>
</comment>
<dbReference type="SUPFAM" id="SSF56037">
    <property type="entry name" value="PheT/TilS domain"/>
    <property type="match status" value="1"/>
</dbReference>
<feature type="binding site" evidence="15">
    <location>
        <position position="469"/>
    </location>
    <ligand>
        <name>Mg(2+)</name>
        <dbReference type="ChEBI" id="CHEBI:18420"/>
        <note>shared with alpha subunit</note>
    </ligand>
</feature>
<dbReference type="PANTHER" id="PTHR10947">
    <property type="entry name" value="PHENYLALANYL-TRNA SYNTHETASE BETA CHAIN AND LEUCINE-RICH REPEAT-CONTAINING PROTEIN 47"/>
    <property type="match status" value="1"/>
</dbReference>
<dbReference type="SUPFAM" id="SSF55681">
    <property type="entry name" value="Class II aaRS and biotin synthetases"/>
    <property type="match status" value="1"/>
</dbReference>
<dbReference type="Gene3D" id="2.40.50.140">
    <property type="entry name" value="Nucleic acid-binding proteins"/>
    <property type="match status" value="1"/>
</dbReference>
<dbReference type="InterPro" id="IPR002547">
    <property type="entry name" value="tRNA-bd_dom"/>
</dbReference>
<gene>
    <name evidence="15" type="primary">pheT</name>
    <name evidence="20" type="ORF">EDB95_1237</name>
</gene>
<dbReference type="RefSeq" id="WP_133991588.1">
    <property type="nucleotide sequence ID" value="NZ_SODV01000001.1"/>
</dbReference>
<dbReference type="SUPFAM" id="SSF54991">
    <property type="entry name" value="Anticodon-binding domain of PheRS"/>
    <property type="match status" value="1"/>
</dbReference>
<dbReference type="Gene3D" id="3.30.70.380">
    <property type="entry name" value="Ferrodoxin-fold anticodon-binding domain"/>
    <property type="match status" value="1"/>
</dbReference>
<dbReference type="PANTHER" id="PTHR10947:SF0">
    <property type="entry name" value="PHENYLALANINE--TRNA LIGASE BETA SUBUNIT"/>
    <property type="match status" value="1"/>
</dbReference>
<keyword evidence="4 15" id="KW-0963">Cytoplasm</keyword>
<evidence type="ECO:0000256" key="4">
    <source>
        <dbReference type="ARBA" id="ARBA00022490"/>
    </source>
</evidence>
<dbReference type="GO" id="GO:0004826">
    <property type="term" value="F:phenylalanine-tRNA ligase activity"/>
    <property type="evidence" value="ECO:0007669"/>
    <property type="project" value="UniProtKB-UniRule"/>
</dbReference>
<dbReference type="FunFam" id="2.40.50.140:FF:000045">
    <property type="entry name" value="Phenylalanine--tRNA ligase beta subunit"/>
    <property type="match status" value="1"/>
</dbReference>
<evidence type="ECO:0000256" key="7">
    <source>
        <dbReference type="ARBA" id="ARBA00022723"/>
    </source>
</evidence>
<dbReference type="SMART" id="SM00874">
    <property type="entry name" value="B5"/>
    <property type="match status" value="1"/>
</dbReference>
<evidence type="ECO:0000256" key="11">
    <source>
        <dbReference type="ARBA" id="ARBA00022884"/>
    </source>
</evidence>
<feature type="domain" description="FDX-ACB" evidence="18">
    <location>
        <begin position="715"/>
        <end position="808"/>
    </location>
</feature>
<evidence type="ECO:0000256" key="5">
    <source>
        <dbReference type="ARBA" id="ARBA00022555"/>
    </source>
</evidence>
<dbReference type="InterPro" id="IPR005121">
    <property type="entry name" value="Fdx_antiC-bd"/>
</dbReference>
<dbReference type="AlphaFoldDB" id="A0A4R8DQZ3"/>
<dbReference type="Pfam" id="PF03483">
    <property type="entry name" value="B3_4"/>
    <property type="match status" value="1"/>
</dbReference>
<evidence type="ECO:0000256" key="8">
    <source>
        <dbReference type="ARBA" id="ARBA00022741"/>
    </source>
</evidence>
<evidence type="ECO:0000256" key="14">
    <source>
        <dbReference type="ARBA" id="ARBA00049255"/>
    </source>
</evidence>
<dbReference type="InterPro" id="IPR036690">
    <property type="entry name" value="Fdx_antiC-bd_sf"/>
</dbReference>
<evidence type="ECO:0000313" key="21">
    <source>
        <dbReference type="Proteomes" id="UP000294498"/>
    </source>
</evidence>
<dbReference type="InterPro" id="IPR005146">
    <property type="entry name" value="B3/B4_tRNA-bd"/>
</dbReference>
<keyword evidence="21" id="KW-1185">Reference proteome</keyword>
<dbReference type="SMART" id="SM00896">
    <property type="entry name" value="FDX-ACB"/>
    <property type="match status" value="1"/>
</dbReference>
<evidence type="ECO:0000256" key="16">
    <source>
        <dbReference type="PROSITE-ProRule" id="PRU00209"/>
    </source>
</evidence>
<dbReference type="OrthoDB" id="9805455at2"/>
<evidence type="ECO:0000256" key="9">
    <source>
        <dbReference type="ARBA" id="ARBA00022840"/>
    </source>
</evidence>
<feature type="domain" description="TRNA-binding" evidence="17">
    <location>
        <begin position="42"/>
        <end position="155"/>
    </location>
</feature>
<dbReference type="Pfam" id="PF03147">
    <property type="entry name" value="FDX-ACB"/>
    <property type="match status" value="1"/>
</dbReference>
<organism evidence="20 21">
    <name type="scientific">Dinghuibacter silviterrae</name>
    <dbReference type="NCBI Taxonomy" id="1539049"/>
    <lineage>
        <taxon>Bacteria</taxon>
        <taxon>Pseudomonadati</taxon>
        <taxon>Bacteroidota</taxon>
        <taxon>Chitinophagia</taxon>
        <taxon>Chitinophagales</taxon>
        <taxon>Chitinophagaceae</taxon>
        <taxon>Dinghuibacter</taxon>
    </lineage>
</organism>
<comment type="catalytic activity">
    <reaction evidence="14 15">
        <text>tRNA(Phe) + L-phenylalanine + ATP = L-phenylalanyl-tRNA(Phe) + AMP + diphosphate + H(+)</text>
        <dbReference type="Rhea" id="RHEA:19413"/>
        <dbReference type="Rhea" id="RHEA-COMP:9668"/>
        <dbReference type="Rhea" id="RHEA-COMP:9699"/>
        <dbReference type="ChEBI" id="CHEBI:15378"/>
        <dbReference type="ChEBI" id="CHEBI:30616"/>
        <dbReference type="ChEBI" id="CHEBI:33019"/>
        <dbReference type="ChEBI" id="CHEBI:58095"/>
        <dbReference type="ChEBI" id="CHEBI:78442"/>
        <dbReference type="ChEBI" id="CHEBI:78531"/>
        <dbReference type="ChEBI" id="CHEBI:456215"/>
        <dbReference type="EC" id="6.1.1.20"/>
    </reaction>
</comment>
<keyword evidence="5 16" id="KW-0820">tRNA-binding</keyword>
<keyword evidence="12 15" id="KW-0648">Protein biosynthesis</keyword>
<dbReference type="PROSITE" id="PS50886">
    <property type="entry name" value="TRBD"/>
    <property type="match status" value="1"/>
</dbReference>
<dbReference type="SMART" id="SM00873">
    <property type="entry name" value="B3_4"/>
    <property type="match status" value="1"/>
</dbReference>
<reference evidence="20 21" key="1">
    <citation type="submission" date="2019-03" db="EMBL/GenBank/DDBJ databases">
        <title>Genomic Encyclopedia of Type Strains, Phase IV (KMG-IV): sequencing the most valuable type-strain genomes for metagenomic binning, comparative biology and taxonomic classification.</title>
        <authorList>
            <person name="Goeker M."/>
        </authorList>
    </citation>
    <scope>NUCLEOTIDE SEQUENCE [LARGE SCALE GENOMIC DNA]</scope>
    <source>
        <strain evidence="20 21">DSM 100059</strain>
    </source>
</reference>
<evidence type="ECO:0000259" key="19">
    <source>
        <dbReference type="PROSITE" id="PS51483"/>
    </source>
</evidence>
<dbReference type="InterPro" id="IPR041616">
    <property type="entry name" value="PheRS_beta_core"/>
</dbReference>
<name>A0A4R8DQZ3_9BACT</name>
<evidence type="ECO:0000259" key="18">
    <source>
        <dbReference type="PROSITE" id="PS51447"/>
    </source>
</evidence>
<dbReference type="Gene3D" id="3.50.40.10">
    <property type="entry name" value="Phenylalanyl-trna Synthetase, Chain B, domain 3"/>
    <property type="match status" value="1"/>
</dbReference>
<dbReference type="EC" id="6.1.1.20" evidence="15"/>
<dbReference type="CDD" id="cd02796">
    <property type="entry name" value="tRNA_bind_bactPheRS"/>
    <property type="match status" value="1"/>
</dbReference>
<dbReference type="NCBIfam" id="TIGR00472">
    <property type="entry name" value="pheT_bact"/>
    <property type="match status" value="1"/>
</dbReference>
<dbReference type="GO" id="GO:0005524">
    <property type="term" value="F:ATP binding"/>
    <property type="evidence" value="ECO:0007669"/>
    <property type="project" value="UniProtKB-UniRule"/>
</dbReference>
<dbReference type="SUPFAM" id="SSF50249">
    <property type="entry name" value="Nucleic acid-binding proteins"/>
    <property type="match status" value="1"/>
</dbReference>
<feature type="domain" description="B5" evidence="19">
    <location>
        <begin position="415"/>
        <end position="491"/>
    </location>
</feature>
<evidence type="ECO:0000256" key="12">
    <source>
        <dbReference type="ARBA" id="ARBA00022917"/>
    </source>
</evidence>
<dbReference type="SUPFAM" id="SSF46955">
    <property type="entry name" value="Putative DNA-binding domain"/>
    <property type="match status" value="1"/>
</dbReference>
<dbReference type="Pfam" id="PF03484">
    <property type="entry name" value="B5"/>
    <property type="match status" value="1"/>
</dbReference>
<feature type="binding site" evidence="15">
    <location>
        <position position="479"/>
    </location>
    <ligand>
        <name>Mg(2+)</name>
        <dbReference type="ChEBI" id="CHEBI:18420"/>
        <note>shared with alpha subunit</note>
    </ligand>
</feature>
<dbReference type="Gene3D" id="3.30.930.10">
    <property type="entry name" value="Bira Bifunctional Protein, Domain 2"/>
    <property type="match status" value="1"/>
</dbReference>
<feature type="binding site" evidence="15">
    <location>
        <position position="478"/>
    </location>
    <ligand>
        <name>Mg(2+)</name>
        <dbReference type="ChEBI" id="CHEBI:18420"/>
        <note>shared with alpha subunit</note>
    </ligand>
</feature>
<keyword evidence="13 15" id="KW-0030">Aminoacyl-tRNA synthetase</keyword>
<dbReference type="GO" id="GO:0000049">
    <property type="term" value="F:tRNA binding"/>
    <property type="evidence" value="ECO:0007669"/>
    <property type="project" value="UniProtKB-UniRule"/>
</dbReference>
<evidence type="ECO:0000256" key="13">
    <source>
        <dbReference type="ARBA" id="ARBA00023146"/>
    </source>
</evidence>
<dbReference type="Gene3D" id="3.30.56.10">
    <property type="match status" value="2"/>
</dbReference>
<comment type="subunit">
    <text evidence="3 15">Tetramer of two alpha and two beta subunits.</text>
</comment>
<keyword evidence="8 15" id="KW-0547">Nucleotide-binding</keyword>
<evidence type="ECO:0000256" key="15">
    <source>
        <dbReference type="HAMAP-Rule" id="MF_00283"/>
    </source>
</evidence>
<keyword evidence="7 15" id="KW-0479">Metal-binding</keyword>
<evidence type="ECO:0000256" key="6">
    <source>
        <dbReference type="ARBA" id="ARBA00022598"/>
    </source>
</evidence>
<comment type="similarity">
    <text evidence="2 15">Belongs to the phenylalanyl-tRNA synthetase beta subunit family. Type 1 subfamily.</text>
</comment>
<dbReference type="InterPro" id="IPR004532">
    <property type="entry name" value="Phe-tRNA-ligase_IIc_bsu_bact"/>
</dbReference>
<comment type="cofactor">
    <cofactor evidence="15">
        <name>Mg(2+)</name>
        <dbReference type="ChEBI" id="CHEBI:18420"/>
    </cofactor>
    <text evidence="15">Binds 2 magnesium ions per tetramer.</text>
</comment>
<dbReference type="InterPro" id="IPR009061">
    <property type="entry name" value="DNA-bd_dom_put_sf"/>
</dbReference>
<evidence type="ECO:0000313" key="20">
    <source>
        <dbReference type="EMBL" id="TDX00218.1"/>
    </source>
</evidence>
<dbReference type="CDD" id="cd00769">
    <property type="entry name" value="PheRS_beta_core"/>
    <property type="match status" value="1"/>
</dbReference>
<keyword evidence="9 15" id="KW-0067">ATP-binding</keyword>
<proteinExistence type="inferred from homology"/>
<dbReference type="FunFam" id="3.50.40.10:FF:000001">
    <property type="entry name" value="Phenylalanine--tRNA ligase beta subunit"/>
    <property type="match status" value="1"/>
</dbReference>
<comment type="subcellular location">
    <subcellularLocation>
        <location evidence="1 15">Cytoplasm</location>
    </subcellularLocation>
</comment>
<dbReference type="PROSITE" id="PS51447">
    <property type="entry name" value="FDX_ACB"/>
    <property type="match status" value="1"/>
</dbReference>
<dbReference type="InterPro" id="IPR012340">
    <property type="entry name" value="NA-bd_OB-fold"/>
</dbReference>
<dbReference type="InterPro" id="IPR005147">
    <property type="entry name" value="tRNA_synthase_B5-dom"/>
</dbReference>
<dbReference type="InterPro" id="IPR020825">
    <property type="entry name" value="Phe-tRNA_synthase-like_B3/B4"/>
</dbReference>
<keyword evidence="6 15" id="KW-0436">Ligase</keyword>
<dbReference type="Pfam" id="PF01588">
    <property type="entry name" value="tRNA_bind"/>
    <property type="match status" value="1"/>
</dbReference>
<keyword evidence="10 15" id="KW-0460">Magnesium</keyword>
<accession>A0A4R8DQZ3</accession>
<dbReference type="InterPro" id="IPR045060">
    <property type="entry name" value="Phe-tRNA-ligase_IIc_bsu"/>
</dbReference>
<dbReference type="FunFam" id="3.30.70.380:FF:000001">
    <property type="entry name" value="Phenylalanine--tRNA ligase beta subunit"/>
    <property type="match status" value="1"/>
</dbReference>
<keyword evidence="11 16" id="KW-0694">RNA-binding</keyword>
<protein>
    <recommendedName>
        <fullName evidence="15">Phenylalanine--tRNA ligase beta subunit</fullName>
        <ecNumber evidence="15">6.1.1.20</ecNumber>
    </recommendedName>
    <alternativeName>
        <fullName evidence="15">Phenylalanyl-tRNA synthetase beta subunit</fullName>
        <shortName evidence="15">PheRS</shortName>
    </alternativeName>
</protein>
<sequence>MTISYHWLHDYLPVRIDPERLSNILTSIGLEVESLHLYEEVPGNLGGLITGKVLACDPHPNADKLKVTQVDTGSGDPLQIVCGASNVAKGQAVVVALPGVTIHPVKGEPLTLKVTKIRGVESHGMLCAEDEIGWGESHAGIMVLPENTVPGTPLAQLLEPYTDWVYEIGLTPNRMDAMSHLGTARDVCAYLTHHEGKPHTIKSPFTGDFKPDDQSQPIAVNVENTDACRRYSGVSLKGLQFGPAPKWMRDRLKAIGVRPISNIVDITNYILHETGQPLHAFDRAHLKGGKIIVKNLPEGTPFTTLDGKERKLSAEDLMICDAEGGVCIAGVYGGLDSGVSDQTKDIFLESAWFDPATIRKTSFRHGLRTDAALRFEKGVDISNTKVVLQRAAQLIKEVANGKISSNVIDIYPKIPAPVVVTLDYSYLHKLSGKAYPKTTAADILKALGFKVEQETGNSITVAVPTSKTDIRLPADLVEEIMRIDGLDNIEIPAGITITPAVEADRAVAALKEKAAGFLVGLGFNEIMTNSISNSAWYGGYDDKVALLNSLSSELDVMRPSMLETGLEVLAYNLNRKNLSLKMFEFGKTYGHDREGKGKTPFRENDHLCLYLTGAAGEDTWHHKATPVDLYYAKGATEALLKLCGIAATGQAAGEAGAGTGIVYLHNGHPVARTSQVPAKTADRFGIRQPVFFVDIDWGQVTALYNRQPVKYREVARFPSVQRDLAMVMDEGIAYDRIKAAAFGGKLKKLRSVDLFDVFRSDKIGAGKKSVALAFTFQDEEKTLTDKEIDAMMQQLAQTFSKELGAEVRK</sequence>
<evidence type="ECO:0000256" key="2">
    <source>
        <dbReference type="ARBA" id="ARBA00008653"/>
    </source>
</evidence>